<evidence type="ECO:0000313" key="3">
    <source>
        <dbReference type="Proteomes" id="UP001519887"/>
    </source>
</evidence>
<keyword evidence="3" id="KW-1185">Reference proteome</keyword>
<protein>
    <submittedName>
        <fullName evidence="2">Ketopantoate reductase</fullName>
    </submittedName>
</protein>
<comment type="caution">
    <text evidence="2">The sequence shown here is derived from an EMBL/GenBank/DDBJ whole genome shotgun (WGS) entry which is preliminary data.</text>
</comment>
<evidence type="ECO:0000313" key="2">
    <source>
        <dbReference type="EMBL" id="MBW7455097.1"/>
    </source>
</evidence>
<dbReference type="EMBL" id="JAHZIK010000303">
    <property type="protein sequence ID" value="MBW7455097.1"/>
    <property type="molecule type" value="Genomic_DNA"/>
</dbReference>
<sequence>MSAKQDRILIFGAGVIGSMYAIKLIEAGFDVSLFAHSNRFKSLRENGLQYKEKGTVRSIQVNVIDTLENDDVYDFIFVTVRYDRSESALLALKDNQSKNIVTMTSNSIGFSSWLEIVGDRLLPAFPGFGGQIKDGVLHARFLPKIIVATAFGEINGVVTERIENLAKLFKTAKLPYVIKKDMQAYLITHSVSDIAMLSVLHSENKIIDKKTARTRKTARKITVTLKAYLRAIQKAGVSIDPPMLKMVLKFPNLFLDLFFMTWLRTKMVRDMMLPDYANNANNEIVQLSNDLMKFLSQNDIKSEIQANGSQLW</sequence>
<dbReference type="SUPFAM" id="SSF51735">
    <property type="entry name" value="NAD(P)-binding Rossmann-fold domains"/>
    <property type="match status" value="1"/>
</dbReference>
<proteinExistence type="predicted"/>
<gene>
    <name evidence="2" type="ORF">K0U00_13735</name>
</gene>
<dbReference type="RefSeq" id="WP_210044233.1">
    <property type="nucleotide sequence ID" value="NZ_JBHLVU010000009.1"/>
</dbReference>
<dbReference type="Pfam" id="PF02558">
    <property type="entry name" value="ApbA"/>
    <property type="match status" value="1"/>
</dbReference>
<reference evidence="2 3" key="1">
    <citation type="submission" date="2021-07" db="EMBL/GenBank/DDBJ databases">
        <title>Paenibacillus radiodurans sp. nov., isolated from the southeastern edge of Tengger Desert.</title>
        <authorList>
            <person name="Zhang G."/>
        </authorList>
    </citation>
    <scope>NUCLEOTIDE SEQUENCE [LARGE SCALE GENOMIC DNA]</scope>
    <source>
        <strain evidence="2 3">CCM 7311</strain>
    </source>
</reference>
<organism evidence="2 3">
    <name type="scientific">Paenibacillus sepulcri</name>
    <dbReference type="NCBI Taxonomy" id="359917"/>
    <lineage>
        <taxon>Bacteria</taxon>
        <taxon>Bacillati</taxon>
        <taxon>Bacillota</taxon>
        <taxon>Bacilli</taxon>
        <taxon>Bacillales</taxon>
        <taxon>Paenibacillaceae</taxon>
        <taxon>Paenibacillus</taxon>
    </lineage>
</organism>
<feature type="domain" description="Ketopantoate reductase N-terminal" evidence="1">
    <location>
        <begin position="8"/>
        <end position="109"/>
    </location>
</feature>
<evidence type="ECO:0000259" key="1">
    <source>
        <dbReference type="Pfam" id="PF02558"/>
    </source>
</evidence>
<dbReference type="InterPro" id="IPR013332">
    <property type="entry name" value="KPR_N"/>
</dbReference>
<accession>A0ABS7C2I1</accession>
<name>A0ABS7C2I1_9BACL</name>
<dbReference type="Gene3D" id="3.40.50.720">
    <property type="entry name" value="NAD(P)-binding Rossmann-like Domain"/>
    <property type="match status" value="1"/>
</dbReference>
<dbReference type="Proteomes" id="UP001519887">
    <property type="component" value="Unassembled WGS sequence"/>
</dbReference>
<dbReference type="InterPro" id="IPR036291">
    <property type="entry name" value="NAD(P)-bd_dom_sf"/>
</dbReference>